<feature type="transmembrane region" description="Helical" evidence="8">
    <location>
        <begin position="46"/>
        <end position="66"/>
    </location>
</feature>
<keyword evidence="3" id="KW-0813">Transport</keyword>
<comment type="similarity">
    <text evidence="2">Belongs to the EamA transporter family.</text>
</comment>
<evidence type="ECO:0000256" key="3">
    <source>
        <dbReference type="ARBA" id="ARBA00022448"/>
    </source>
</evidence>
<dbReference type="PANTHER" id="PTHR22911:SF137">
    <property type="entry name" value="SOLUTE CARRIER FAMILY 35 MEMBER G2-RELATED"/>
    <property type="match status" value="1"/>
</dbReference>
<evidence type="ECO:0000313" key="10">
    <source>
        <dbReference type="EMBL" id="GAA3613581.1"/>
    </source>
</evidence>
<dbReference type="SUPFAM" id="SSF103481">
    <property type="entry name" value="Multidrug resistance efflux transporter EmrE"/>
    <property type="match status" value="2"/>
</dbReference>
<dbReference type="InterPro" id="IPR037185">
    <property type="entry name" value="EmrE-like"/>
</dbReference>
<evidence type="ECO:0000256" key="8">
    <source>
        <dbReference type="SAM" id="Phobius"/>
    </source>
</evidence>
<comment type="caution">
    <text evidence="10">The sequence shown here is derived from an EMBL/GenBank/DDBJ whole genome shotgun (WGS) entry which is preliminary data.</text>
</comment>
<keyword evidence="4" id="KW-1003">Cell membrane</keyword>
<reference evidence="11" key="1">
    <citation type="journal article" date="2019" name="Int. J. Syst. Evol. Microbiol.">
        <title>The Global Catalogue of Microorganisms (GCM) 10K type strain sequencing project: providing services to taxonomists for standard genome sequencing and annotation.</title>
        <authorList>
            <consortium name="The Broad Institute Genomics Platform"/>
            <consortium name="The Broad Institute Genome Sequencing Center for Infectious Disease"/>
            <person name="Wu L."/>
            <person name="Ma J."/>
        </authorList>
    </citation>
    <scope>NUCLEOTIDE SEQUENCE [LARGE SCALE GENOMIC DNA]</scope>
    <source>
        <strain evidence="11">JCM 16929</strain>
    </source>
</reference>
<gene>
    <name evidence="10" type="primary">rarD</name>
    <name evidence="10" type="ORF">GCM10022236_14380</name>
</gene>
<evidence type="ECO:0000256" key="4">
    <source>
        <dbReference type="ARBA" id="ARBA00022475"/>
    </source>
</evidence>
<feature type="transmembrane region" description="Helical" evidence="8">
    <location>
        <begin position="157"/>
        <end position="173"/>
    </location>
</feature>
<dbReference type="InterPro" id="IPR000620">
    <property type="entry name" value="EamA_dom"/>
</dbReference>
<comment type="subcellular location">
    <subcellularLocation>
        <location evidence="1">Cell membrane</location>
        <topology evidence="1">Multi-pass membrane protein</topology>
    </subcellularLocation>
</comment>
<feature type="transmembrane region" description="Helical" evidence="8">
    <location>
        <begin position="110"/>
        <end position="127"/>
    </location>
</feature>
<dbReference type="InterPro" id="IPR004626">
    <property type="entry name" value="RarD"/>
</dbReference>
<evidence type="ECO:0000256" key="7">
    <source>
        <dbReference type="ARBA" id="ARBA00023136"/>
    </source>
</evidence>
<accession>A0ABP6ZNR2</accession>
<dbReference type="NCBIfam" id="TIGR00688">
    <property type="entry name" value="rarD"/>
    <property type="match status" value="1"/>
</dbReference>
<organism evidence="10 11">
    <name type="scientific">Microlunatus ginsengisoli</name>
    <dbReference type="NCBI Taxonomy" id="363863"/>
    <lineage>
        <taxon>Bacteria</taxon>
        <taxon>Bacillati</taxon>
        <taxon>Actinomycetota</taxon>
        <taxon>Actinomycetes</taxon>
        <taxon>Propionibacteriales</taxon>
        <taxon>Propionibacteriaceae</taxon>
        <taxon>Microlunatus</taxon>
    </lineage>
</organism>
<dbReference type="Pfam" id="PF00892">
    <property type="entry name" value="EamA"/>
    <property type="match status" value="1"/>
</dbReference>
<evidence type="ECO:0000256" key="1">
    <source>
        <dbReference type="ARBA" id="ARBA00004651"/>
    </source>
</evidence>
<feature type="transmembrane region" description="Helical" evidence="8">
    <location>
        <begin position="78"/>
        <end position="98"/>
    </location>
</feature>
<sequence length="325" mass="35141">MRVKGARSGREPDNRGVLYGIGAYGIWGLFPLYWPLLKPAGPLEILASRVIWSLVTALILSVFLVPRSRWRRLLNRRNTALLAAASITIALNWGIYIWAVNSDRVVEAALGYYINPILSIVLGVVLLKERLARLQWVSVGLAVAAVVVLTVDYGHPPWVALTLAASFATYGLIKNRLDAGAVETLTVESGLLAPFALGYLLLLHFQGQLTYGQGGAGHTALLILAGPITAVPLLLFAAAATRIPLSTLGLLQYITPTLQFLLGVVYFGEAMSPGRWIGFGLVWAALAVLSAYGLHRARRRRRDDRDAIGHGSDAGDIGSVGRSWE</sequence>
<dbReference type="PANTHER" id="PTHR22911">
    <property type="entry name" value="ACYL-MALONYL CONDENSING ENZYME-RELATED"/>
    <property type="match status" value="1"/>
</dbReference>
<feature type="transmembrane region" description="Helical" evidence="8">
    <location>
        <begin position="250"/>
        <end position="268"/>
    </location>
</feature>
<keyword evidence="7 8" id="KW-0472">Membrane</keyword>
<feature type="transmembrane region" description="Helical" evidence="8">
    <location>
        <begin position="16"/>
        <end position="34"/>
    </location>
</feature>
<dbReference type="Proteomes" id="UP001501490">
    <property type="component" value="Unassembled WGS sequence"/>
</dbReference>
<feature type="transmembrane region" description="Helical" evidence="8">
    <location>
        <begin position="274"/>
        <end position="295"/>
    </location>
</feature>
<evidence type="ECO:0000256" key="2">
    <source>
        <dbReference type="ARBA" id="ARBA00007362"/>
    </source>
</evidence>
<evidence type="ECO:0000313" key="11">
    <source>
        <dbReference type="Proteomes" id="UP001501490"/>
    </source>
</evidence>
<keyword evidence="6 8" id="KW-1133">Transmembrane helix</keyword>
<feature type="transmembrane region" description="Helical" evidence="8">
    <location>
        <begin position="217"/>
        <end position="238"/>
    </location>
</feature>
<feature type="transmembrane region" description="Helical" evidence="8">
    <location>
        <begin position="134"/>
        <end position="151"/>
    </location>
</feature>
<feature type="transmembrane region" description="Helical" evidence="8">
    <location>
        <begin position="185"/>
        <end position="205"/>
    </location>
</feature>
<protein>
    <submittedName>
        <fullName evidence="10">EamA family transporter RarD</fullName>
    </submittedName>
</protein>
<evidence type="ECO:0000256" key="6">
    <source>
        <dbReference type="ARBA" id="ARBA00022989"/>
    </source>
</evidence>
<feature type="domain" description="EamA" evidence="9">
    <location>
        <begin position="15"/>
        <end position="150"/>
    </location>
</feature>
<evidence type="ECO:0000259" key="9">
    <source>
        <dbReference type="Pfam" id="PF00892"/>
    </source>
</evidence>
<dbReference type="EMBL" id="BAABAB010000009">
    <property type="protein sequence ID" value="GAA3613581.1"/>
    <property type="molecule type" value="Genomic_DNA"/>
</dbReference>
<evidence type="ECO:0000256" key="5">
    <source>
        <dbReference type="ARBA" id="ARBA00022692"/>
    </source>
</evidence>
<name>A0ABP6ZNR2_9ACTN</name>
<proteinExistence type="inferred from homology"/>
<dbReference type="RefSeq" id="WP_344802842.1">
    <property type="nucleotide sequence ID" value="NZ_BAABAB010000009.1"/>
</dbReference>
<keyword evidence="11" id="KW-1185">Reference proteome</keyword>
<keyword evidence="5 8" id="KW-0812">Transmembrane</keyword>